<gene>
    <name evidence="1" type="ORF">CLV25_11386</name>
</gene>
<comment type="caution">
    <text evidence="1">The sequence shown here is derived from an EMBL/GenBank/DDBJ whole genome shotgun (WGS) entry which is preliminary data.</text>
</comment>
<protein>
    <submittedName>
        <fullName evidence="1">Uncharacterized protein</fullName>
    </submittedName>
</protein>
<dbReference type="AlphaFoldDB" id="A0A4R2E7N1"/>
<reference evidence="1 2" key="1">
    <citation type="submission" date="2019-03" db="EMBL/GenBank/DDBJ databases">
        <title>Genomic Encyclopedia of Archaeal and Bacterial Type Strains, Phase II (KMG-II): from individual species to whole genera.</title>
        <authorList>
            <person name="Goeker M."/>
        </authorList>
    </citation>
    <scope>NUCLEOTIDE SEQUENCE [LARGE SCALE GENOMIC DNA]</scope>
    <source>
        <strain evidence="1 2">RL-C</strain>
    </source>
</reference>
<keyword evidence="2" id="KW-1185">Reference proteome</keyword>
<dbReference type="Proteomes" id="UP000294830">
    <property type="component" value="Unassembled WGS sequence"/>
</dbReference>
<organism evidence="1 2">
    <name type="scientific">Acetobacteroides hydrogenigenes</name>
    <dbReference type="NCBI Taxonomy" id="979970"/>
    <lineage>
        <taxon>Bacteria</taxon>
        <taxon>Pseudomonadati</taxon>
        <taxon>Bacteroidota</taxon>
        <taxon>Bacteroidia</taxon>
        <taxon>Bacteroidales</taxon>
        <taxon>Rikenellaceae</taxon>
        <taxon>Acetobacteroides</taxon>
    </lineage>
</organism>
<name>A0A4R2E7N1_9BACT</name>
<dbReference type="RefSeq" id="WP_131839978.1">
    <property type="nucleotide sequence ID" value="NZ_SLWB01000013.1"/>
</dbReference>
<evidence type="ECO:0000313" key="2">
    <source>
        <dbReference type="Proteomes" id="UP000294830"/>
    </source>
</evidence>
<dbReference type="EMBL" id="SLWB01000013">
    <property type="protein sequence ID" value="TCN64558.1"/>
    <property type="molecule type" value="Genomic_DNA"/>
</dbReference>
<accession>A0A4R2E7N1</accession>
<dbReference type="OrthoDB" id="9888644at2"/>
<sequence length="264" mass="30897">MDFKKELEPYMQGVYKEFGFKYTKSTKEAILKKGNLILRVLNIYTGYYRAIHFVCYVESPLFCEVMREILGREIDQDGGTLIRLDTDHALNDEGGKIAGFTREIVFSDGYPVEDRLIDEDVLMEFERLFTKFMLPWFECNSTLAGIRSSFRSAPVKTQTWNNQLYTFDSSMAPGGLFLMFYIDFMVGRLLNDEPRSAEELYRDEYEKAYLADYDGQIDEEEGVPLIKTERIKRHFDLLPTMLSRLDAVTPEQWAEYRIRLGVEM</sequence>
<proteinExistence type="predicted"/>
<evidence type="ECO:0000313" key="1">
    <source>
        <dbReference type="EMBL" id="TCN64558.1"/>
    </source>
</evidence>